<sequence>MSAAVMVGMWVRPQGSITLVPEFFLTSSTPCSPCLSRTPAGGVVTRPCQPRSVVVSAARTWAGRFGPLWPQSSPRRVSRCVLVARAPSLRLRKLVGSPEQLRRRLE</sequence>
<dbReference type="InParanoid" id="A0A1W0VV33"/>
<organism evidence="1 2">
    <name type="scientific">Sorghum bicolor</name>
    <name type="common">Sorghum</name>
    <name type="synonym">Sorghum vulgare</name>
    <dbReference type="NCBI Taxonomy" id="4558"/>
    <lineage>
        <taxon>Eukaryota</taxon>
        <taxon>Viridiplantae</taxon>
        <taxon>Streptophyta</taxon>
        <taxon>Embryophyta</taxon>
        <taxon>Tracheophyta</taxon>
        <taxon>Spermatophyta</taxon>
        <taxon>Magnoliopsida</taxon>
        <taxon>Liliopsida</taxon>
        <taxon>Poales</taxon>
        <taxon>Poaceae</taxon>
        <taxon>PACMAD clade</taxon>
        <taxon>Panicoideae</taxon>
        <taxon>Andropogonodae</taxon>
        <taxon>Andropogoneae</taxon>
        <taxon>Sorghinae</taxon>
        <taxon>Sorghum</taxon>
    </lineage>
</organism>
<evidence type="ECO:0000313" key="2">
    <source>
        <dbReference type="Proteomes" id="UP000000768"/>
    </source>
</evidence>
<proteinExistence type="predicted"/>
<reference evidence="1 2" key="1">
    <citation type="journal article" date="2009" name="Nature">
        <title>The Sorghum bicolor genome and the diversification of grasses.</title>
        <authorList>
            <person name="Paterson A.H."/>
            <person name="Bowers J.E."/>
            <person name="Bruggmann R."/>
            <person name="Dubchak I."/>
            <person name="Grimwood J."/>
            <person name="Gundlach H."/>
            <person name="Haberer G."/>
            <person name="Hellsten U."/>
            <person name="Mitros T."/>
            <person name="Poliakov A."/>
            <person name="Schmutz J."/>
            <person name="Spannagl M."/>
            <person name="Tang H."/>
            <person name="Wang X."/>
            <person name="Wicker T."/>
            <person name="Bharti A.K."/>
            <person name="Chapman J."/>
            <person name="Feltus F.A."/>
            <person name="Gowik U."/>
            <person name="Grigoriev I.V."/>
            <person name="Lyons E."/>
            <person name="Maher C.A."/>
            <person name="Martis M."/>
            <person name="Narechania A."/>
            <person name="Otillar R.P."/>
            <person name="Penning B.W."/>
            <person name="Salamov A.A."/>
            <person name="Wang Y."/>
            <person name="Zhang L."/>
            <person name="Carpita N.C."/>
            <person name="Freeling M."/>
            <person name="Gingle A.R."/>
            <person name="Hash C.T."/>
            <person name="Keller B."/>
            <person name="Klein P."/>
            <person name="Kresovich S."/>
            <person name="McCann M.C."/>
            <person name="Ming R."/>
            <person name="Peterson D.G."/>
            <person name="Mehboob-ur-Rahman"/>
            <person name="Ware D."/>
            <person name="Westhoff P."/>
            <person name="Mayer K.F."/>
            <person name="Messing J."/>
            <person name="Rokhsar D.S."/>
        </authorList>
    </citation>
    <scope>NUCLEOTIDE SEQUENCE [LARGE SCALE GENOMIC DNA]</scope>
    <source>
        <strain evidence="2">cv. BTx623</strain>
    </source>
</reference>
<protein>
    <submittedName>
        <fullName evidence="1">Uncharacterized protein</fullName>
    </submittedName>
</protein>
<dbReference type="EMBL" id="CM000769">
    <property type="protein sequence ID" value="OQU77105.1"/>
    <property type="molecule type" value="Genomic_DNA"/>
</dbReference>
<dbReference type="Proteomes" id="UP000000768">
    <property type="component" value="Chromosome 10"/>
</dbReference>
<dbReference type="Gramene" id="OQU77105">
    <property type="protein sequence ID" value="OQU77105"/>
    <property type="gene ID" value="SORBI_3010G263950"/>
</dbReference>
<evidence type="ECO:0000313" key="1">
    <source>
        <dbReference type="EMBL" id="OQU77105.1"/>
    </source>
</evidence>
<reference evidence="2" key="2">
    <citation type="journal article" date="2018" name="Plant J.">
        <title>The Sorghum bicolor reference genome: improved assembly, gene annotations, a transcriptome atlas, and signatures of genome organization.</title>
        <authorList>
            <person name="McCormick R.F."/>
            <person name="Truong S.K."/>
            <person name="Sreedasyam A."/>
            <person name="Jenkins J."/>
            <person name="Shu S."/>
            <person name="Sims D."/>
            <person name="Kennedy M."/>
            <person name="Amirebrahimi M."/>
            <person name="Weers B.D."/>
            <person name="McKinley B."/>
            <person name="Mattison A."/>
            <person name="Morishige D.T."/>
            <person name="Grimwood J."/>
            <person name="Schmutz J."/>
            <person name="Mullet J.E."/>
        </authorList>
    </citation>
    <scope>NUCLEOTIDE SEQUENCE [LARGE SCALE GENOMIC DNA]</scope>
    <source>
        <strain evidence="2">cv. BTx623</strain>
    </source>
</reference>
<accession>A0A1W0VV33</accession>
<gene>
    <name evidence="1" type="ORF">SORBI_3010G263950</name>
</gene>
<keyword evidence="2" id="KW-1185">Reference proteome</keyword>
<dbReference type="AlphaFoldDB" id="A0A1W0VV33"/>
<name>A0A1W0VV33_SORBI</name>